<sequence>MSGARLAAGPDEVAMFGFGSLLLRESIAKSLGRPYEGPLHEVELVGWTRRWNVSMPNRAFYAETTEGELWPEKILYLNIVRQAGARMNGVVMVVRRSDLASMDRRESVYDRVDVAADLAGLDVPSGTPVYAYSGQAAHCIKTYTTLAEMGLRQTYLDGVNRALAAMSQDYQTAFAASTEAVPQELVFADQLKAGEDPFGYDKVKRERKTGDG</sequence>
<dbReference type="EMBL" id="CP139781">
    <property type="protein sequence ID" value="WRQ86750.1"/>
    <property type="molecule type" value="Genomic_DNA"/>
</dbReference>
<protein>
    <submittedName>
        <fullName evidence="1">Gamma-glutamylcyclotransferase family protein</fullName>
    </submittedName>
</protein>
<proteinExistence type="predicted"/>
<evidence type="ECO:0000313" key="1">
    <source>
        <dbReference type="EMBL" id="WRQ86750.1"/>
    </source>
</evidence>
<name>A0ABZ1C5W2_9BACT</name>
<dbReference type="CDD" id="cd06661">
    <property type="entry name" value="GGCT_like"/>
    <property type="match status" value="1"/>
</dbReference>
<gene>
    <name evidence="1" type="ORF">K1X11_018210</name>
</gene>
<accession>A0ABZ1C5W2</accession>
<organism evidence="1 2">
    <name type="scientific">Actomonas aquatica</name>
    <dbReference type="NCBI Taxonomy" id="2866162"/>
    <lineage>
        <taxon>Bacteria</taxon>
        <taxon>Pseudomonadati</taxon>
        <taxon>Verrucomicrobiota</taxon>
        <taxon>Opitutia</taxon>
        <taxon>Opitutales</taxon>
        <taxon>Opitutaceae</taxon>
        <taxon>Actomonas</taxon>
    </lineage>
</organism>
<keyword evidence="2" id="KW-1185">Reference proteome</keyword>
<dbReference type="InterPro" id="IPR013024">
    <property type="entry name" value="GGCT-like"/>
</dbReference>
<reference evidence="1 2" key="1">
    <citation type="submission" date="2023-12" db="EMBL/GenBank/DDBJ databases">
        <title>Description of an unclassified Opitutus bacterium of Verrucomicrobiota.</title>
        <authorList>
            <person name="Zhang D.-F."/>
        </authorList>
    </citation>
    <scope>NUCLEOTIDE SEQUENCE [LARGE SCALE GENOMIC DNA]</scope>
    <source>
        <strain evidence="1 2">WL0086</strain>
    </source>
</reference>
<dbReference type="Gene3D" id="3.10.490.10">
    <property type="entry name" value="Gamma-glutamyl cyclotransferase-like"/>
    <property type="match status" value="1"/>
</dbReference>
<dbReference type="Proteomes" id="UP000738431">
    <property type="component" value="Chromosome"/>
</dbReference>
<dbReference type="RefSeq" id="WP_221030587.1">
    <property type="nucleotide sequence ID" value="NZ_CP139781.1"/>
</dbReference>
<evidence type="ECO:0000313" key="2">
    <source>
        <dbReference type="Proteomes" id="UP000738431"/>
    </source>
</evidence>